<comment type="subcellular location">
    <subcellularLocation>
        <location evidence="1">Membrane</location>
        <topology evidence="1">Multi-pass membrane protein</topology>
    </subcellularLocation>
</comment>
<protein>
    <submittedName>
        <fullName evidence="11">SSD domain-containing protein</fullName>
    </submittedName>
</protein>
<feature type="transmembrane region" description="Helical" evidence="7">
    <location>
        <begin position="279"/>
        <end position="299"/>
    </location>
</feature>
<dbReference type="EMBL" id="UZAM01008781">
    <property type="protein sequence ID" value="VDP06391.1"/>
    <property type="molecule type" value="Genomic_DNA"/>
</dbReference>
<sequence>MQERTKCSCGNGCHFDFFEKRLSYCFRVFARYVSFRPWTFIVLPVLVTIGLSFGGFYLDHNSDAVYLYTPVNAPSKVEQQLFYDVWESGNEARATPGRTVIDYGLAHVIVTAKDHTNILKVETTADAIAFNEYIVHNISITAGGNEYRYVDLCMKWKNRCHENNQIAILSAIYHKPTPYAKLTYPRFSYHHVRYYIGSALGDVHVDQETGEVRDAGAWLLVYQLSHKTPTESALGIQWLEELEAHLLNFKHPTLEVTFSHSQTLSSEMSKNGLYLAPKIPITFAVLIIYTLLCTVTLMWKSRIPWVDWTRSTPWLAFAGVIGAGMGVSTTIGLLSLCGVQFCEVISAMPFLVVCKYSAVCTSSDVADVVSCFC</sequence>
<accession>A0A183INF0</accession>
<name>A0A183INF0_9BILA</name>
<feature type="domain" description="SSD" evidence="8">
    <location>
        <begin position="277"/>
        <end position="373"/>
    </location>
</feature>
<evidence type="ECO:0000256" key="2">
    <source>
        <dbReference type="ARBA" id="ARBA00005585"/>
    </source>
</evidence>
<evidence type="ECO:0000256" key="5">
    <source>
        <dbReference type="ARBA" id="ARBA00023136"/>
    </source>
</evidence>
<feature type="transmembrane region" description="Helical" evidence="7">
    <location>
        <begin position="38"/>
        <end position="58"/>
    </location>
</feature>
<evidence type="ECO:0000256" key="4">
    <source>
        <dbReference type="ARBA" id="ARBA00022989"/>
    </source>
</evidence>
<keyword evidence="4 7" id="KW-1133">Transmembrane helix</keyword>
<evidence type="ECO:0000313" key="10">
    <source>
        <dbReference type="Proteomes" id="UP000270296"/>
    </source>
</evidence>
<keyword evidence="10" id="KW-1185">Reference proteome</keyword>
<dbReference type="InterPro" id="IPR000731">
    <property type="entry name" value="SSD"/>
</dbReference>
<feature type="transmembrane region" description="Helical" evidence="7">
    <location>
        <begin position="314"/>
        <end position="339"/>
    </location>
</feature>
<keyword evidence="5 7" id="KW-0472">Membrane</keyword>
<evidence type="ECO:0000256" key="6">
    <source>
        <dbReference type="ARBA" id="ARBA00023180"/>
    </source>
</evidence>
<dbReference type="GO" id="GO:0030659">
    <property type="term" value="C:cytoplasmic vesicle membrane"/>
    <property type="evidence" value="ECO:0007669"/>
    <property type="project" value="TreeGrafter"/>
</dbReference>
<keyword evidence="3 7" id="KW-0812">Transmembrane</keyword>
<comment type="similarity">
    <text evidence="2">Belongs to the patched family.</text>
</comment>
<dbReference type="PANTHER" id="PTHR10796:SF92">
    <property type="entry name" value="PATCHED-RELATED, ISOFORM A"/>
    <property type="match status" value="1"/>
</dbReference>
<dbReference type="GO" id="GO:0018996">
    <property type="term" value="P:molting cycle, collagen and cuticulin-based cuticle"/>
    <property type="evidence" value="ECO:0007669"/>
    <property type="project" value="TreeGrafter"/>
</dbReference>
<dbReference type="Pfam" id="PF02460">
    <property type="entry name" value="Patched"/>
    <property type="match status" value="1"/>
</dbReference>
<evidence type="ECO:0000313" key="11">
    <source>
        <dbReference type="WBParaSite" id="SBAD_0000535601-mRNA-1"/>
    </source>
</evidence>
<evidence type="ECO:0000313" key="9">
    <source>
        <dbReference type="EMBL" id="VDP06391.1"/>
    </source>
</evidence>
<organism evidence="11">
    <name type="scientific">Soboliphyme baturini</name>
    <dbReference type="NCBI Taxonomy" id="241478"/>
    <lineage>
        <taxon>Eukaryota</taxon>
        <taxon>Metazoa</taxon>
        <taxon>Ecdysozoa</taxon>
        <taxon>Nematoda</taxon>
        <taxon>Enoplea</taxon>
        <taxon>Dorylaimia</taxon>
        <taxon>Dioctophymatida</taxon>
        <taxon>Dioctophymatoidea</taxon>
        <taxon>Soboliphymatidae</taxon>
        <taxon>Soboliphyme</taxon>
    </lineage>
</organism>
<dbReference type="PANTHER" id="PTHR10796">
    <property type="entry name" value="PATCHED-RELATED"/>
    <property type="match status" value="1"/>
</dbReference>
<keyword evidence="6" id="KW-0325">Glycoprotein</keyword>
<dbReference type="WBParaSite" id="SBAD_0000535601-mRNA-1">
    <property type="protein sequence ID" value="SBAD_0000535601-mRNA-1"/>
    <property type="gene ID" value="SBAD_0000535601"/>
</dbReference>
<evidence type="ECO:0000259" key="8">
    <source>
        <dbReference type="PROSITE" id="PS50156"/>
    </source>
</evidence>
<dbReference type="GO" id="GO:0005886">
    <property type="term" value="C:plasma membrane"/>
    <property type="evidence" value="ECO:0007669"/>
    <property type="project" value="TreeGrafter"/>
</dbReference>
<evidence type="ECO:0000256" key="3">
    <source>
        <dbReference type="ARBA" id="ARBA00022692"/>
    </source>
</evidence>
<dbReference type="InterPro" id="IPR003392">
    <property type="entry name" value="PTHD_SSD"/>
</dbReference>
<dbReference type="GO" id="GO:0006897">
    <property type="term" value="P:endocytosis"/>
    <property type="evidence" value="ECO:0007669"/>
    <property type="project" value="TreeGrafter"/>
</dbReference>
<reference evidence="9 10" key="2">
    <citation type="submission" date="2018-11" db="EMBL/GenBank/DDBJ databases">
        <authorList>
            <consortium name="Pathogen Informatics"/>
        </authorList>
    </citation>
    <scope>NUCLEOTIDE SEQUENCE [LARGE SCALE GENOMIC DNA]</scope>
</reference>
<evidence type="ECO:0000256" key="7">
    <source>
        <dbReference type="SAM" id="Phobius"/>
    </source>
</evidence>
<gene>
    <name evidence="9" type="ORF">SBAD_LOCUS5146</name>
</gene>
<reference evidence="11" key="1">
    <citation type="submission" date="2016-06" db="UniProtKB">
        <authorList>
            <consortium name="WormBaseParasite"/>
        </authorList>
    </citation>
    <scope>IDENTIFICATION</scope>
</reference>
<dbReference type="Proteomes" id="UP000270296">
    <property type="component" value="Unassembled WGS sequence"/>
</dbReference>
<evidence type="ECO:0000256" key="1">
    <source>
        <dbReference type="ARBA" id="ARBA00004141"/>
    </source>
</evidence>
<proteinExistence type="inferred from homology"/>
<dbReference type="OrthoDB" id="6510177at2759"/>
<dbReference type="InterPro" id="IPR051697">
    <property type="entry name" value="Patched_domain-protein"/>
</dbReference>
<dbReference type="PROSITE" id="PS50156">
    <property type="entry name" value="SSD"/>
    <property type="match status" value="1"/>
</dbReference>
<dbReference type="AlphaFoldDB" id="A0A183INF0"/>